<dbReference type="RefSeq" id="WP_258418374.1">
    <property type="nucleotide sequence ID" value="NZ_JAPTNG010000023.1"/>
</dbReference>
<gene>
    <name evidence="1" type="ORF">O0535_22225</name>
</gene>
<dbReference type="Proteomes" id="UP001067708">
    <property type="component" value="Unassembled WGS sequence"/>
</dbReference>
<organism evidence="1 2">
    <name type="scientific">Brevibacillus halotolerans</name>
    <dbReference type="NCBI Taxonomy" id="1507437"/>
    <lineage>
        <taxon>Bacteria</taxon>
        <taxon>Bacillati</taxon>
        <taxon>Bacillota</taxon>
        <taxon>Bacilli</taxon>
        <taxon>Bacillales</taxon>
        <taxon>Paenibacillaceae</taxon>
        <taxon>Brevibacillus</taxon>
    </lineage>
</organism>
<reference evidence="1" key="1">
    <citation type="submission" date="2022-09" db="EMBL/GenBank/DDBJ databases">
        <title>Genome analysis and characterization of larvicidal activity of Brevibacillus strains.</title>
        <authorList>
            <person name="Patrusheva E.V."/>
            <person name="Izotova A.O."/>
            <person name="Toshchakov S.V."/>
            <person name="Sineoky S.P."/>
        </authorList>
    </citation>
    <scope>NUCLEOTIDE SEQUENCE</scope>
    <source>
        <strain evidence="1">VKPM_B-13244</strain>
    </source>
</reference>
<dbReference type="EMBL" id="JAPTNG010000023">
    <property type="protein sequence ID" value="MCZ0833428.1"/>
    <property type="molecule type" value="Genomic_DNA"/>
</dbReference>
<accession>A0ABT4I2Z3</accession>
<evidence type="ECO:0000313" key="2">
    <source>
        <dbReference type="Proteomes" id="UP001067708"/>
    </source>
</evidence>
<evidence type="ECO:0000313" key="1">
    <source>
        <dbReference type="EMBL" id="MCZ0833428.1"/>
    </source>
</evidence>
<name>A0ABT4I2Z3_9BACL</name>
<protein>
    <submittedName>
        <fullName evidence="1">Uncharacterized protein</fullName>
    </submittedName>
</protein>
<comment type="caution">
    <text evidence="1">The sequence shown here is derived from an EMBL/GenBank/DDBJ whole genome shotgun (WGS) entry which is preliminary data.</text>
</comment>
<proteinExistence type="predicted"/>
<keyword evidence="2" id="KW-1185">Reference proteome</keyword>
<sequence length="130" mass="15467">MINIIRDLVDQRFIPVLRRLEVENFGTIADYHFTHNPIKELYFPYVWNISIKDIKDKNHNKVSHLFIQVSDRTHFATVVITDKKRGIQIKEMPTSFQVIESKEFPKSKVMDVYLRVGTFARPIAEIEYWV</sequence>